<dbReference type="GO" id="GO:0005275">
    <property type="term" value="F:amine transmembrane transporter activity"/>
    <property type="evidence" value="ECO:0007669"/>
    <property type="project" value="TreeGrafter"/>
</dbReference>
<dbReference type="EMBL" id="FUZT01000011">
    <property type="protein sequence ID" value="SKC84260.1"/>
    <property type="molecule type" value="Genomic_DNA"/>
</dbReference>
<keyword evidence="5 7" id="KW-1133">Transmembrane helix</keyword>
<evidence type="ECO:0000256" key="2">
    <source>
        <dbReference type="ARBA" id="ARBA00022448"/>
    </source>
</evidence>
<feature type="transmembrane region" description="Helical" evidence="7">
    <location>
        <begin position="66"/>
        <end position="84"/>
    </location>
</feature>
<dbReference type="GO" id="GO:0031460">
    <property type="term" value="P:glycine betaine transport"/>
    <property type="evidence" value="ECO:0007669"/>
    <property type="project" value="TreeGrafter"/>
</dbReference>
<dbReference type="GO" id="GO:0015226">
    <property type="term" value="F:carnitine transmembrane transporter activity"/>
    <property type="evidence" value="ECO:0007669"/>
    <property type="project" value="TreeGrafter"/>
</dbReference>
<dbReference type="PROSITE" id="PS50928">
    <property type="entry name" value="ABC_TM1"/>
    <property type="match status" value="1"/>
</dbReference>
<dbReference type="PANTHER" id="PTHR47737">
    <property type="entry name" value="GLYCINE BETAINE/PROLINE BETAINE TRANSPORT SYSTEM PERMEASE PROTEIN PROW"/>
    <property type="match status" value="1"/>
</dbReference>
<evidence type="ECO:0000256" key="3">
    <source>
        <dbReference type="ARBA" id="ARBA00022475"/>
    </source>
</evidence>
<dbReference type="GO" id="GO:0015871">
    <property type="term" value="P:choline transport"/>
    <property type="evidence" value="ECO:0007669"/>
    <property type="project" value="TreeGrafter"/>
</dbReference>
<dbReference type="Gene3D" id="1.10.3720.10">
    <property type="entry name" value="MetI-like"/>
    <property type="match status" value="1"/>
</dbReference>
<evidence type="ECO:0000313" key="9">
    <source>
        <dbReference type="EMBL" id="SKC84260.1"/>
    </source>
</evidence>
<feature type="transmembrane region" description="Helical" evidence="7">
    <location>
        <begin position="91"/>
        <end position="114"/>
    </location>
</feature>
<comment type="subcellular location">
    <subcellularLocation>
        <location evidence="7">Cell membrane</location>
        <topology evidence="7">Multi-pass membrane protein</topology>
    </subcellularLocation>
    <subcellularLocation>
        <location evidence="1">Membrane</location>
        <topology evidence="1">Multi-pass membrane protein</topology>
    </subcellularLocation>
</comment>
<protein>
    <submittedName>
        <fullName evidence="9">Glycine betaine/proline transport system permease protein</fullName>
    </submittedName>
</protein>
<keyword evidence="2 7" id="KW-0813">Transport</keyword>
<sequence length="276" mass="30165">MNIPIGLFVEKFIDFLLNNFQPVFSSISKTIEGFMSSVEGALLYLPPLIFMVILALFAWFLANRNIAIFTILSLLLVFGMGLWVSFVQTFVLVIVSGIFSLIIGIPMGILSSSYRTLDRVTTPILDLMQTMPPFVYLIPAVMFFGIGQVPGVISTVIFAMPPAIRLTKLGLKQVPDELEEVGHSFGLKPMEMLFKIKLPMALPSIMAGINQSIMLSLSMVVIASMIGASGLGSKVLNGIQRMEIGIGFEAGLSVVILAIILDRITGNIKFNRKKSV</sequence>
<dbReference type="PANTHER" id="PTHR47737:SF1">
    <property type="entry name" value="GLYCINE BETAINE_PROLINE BETAINE TRANSPORT SYSTEM PERMEASE PROTEIN PROW"/>
    <property type="match status" value="1"/>
</dbReference>
<dbReference type="Proteomes" id="UP000190285">
    <property type="component" value="Unassembled WGS sequence"/>
</dbReference>
<dbReference type="AlphaFoldDB" id="A0A1T5M7N9"/>
<name>A0A1T5M7N9_9FIRM</name>
<evidence type="ECO:0000256" key="5">
    <source>
        <dbReference type="ARBA" id="ARBA00022989"/>
    </source>
</evidence>
<proteinExistence type="inferred from homology"/>
<feature type="transmembrane region" description="Helical" evidence="7">
    <location>
        <begin position="134"/>
        <end position="159"/>
    </location>
</feature>
<feature type="transmembrane region" description="Helical" evidence="7">
    <location>
        <begin position="41"/>
        <end position="60"/>
    </location>
</feature>
<feature type="transmembrane region" description="Helical" evidence="7">
    <location>
        <begin position="244"/>
        <end position="264"/>
    </location>
</feature>
<dbReference type="Pfam" id="PF00528">
    <property type="entry name" value="BPD_transp_1"/>
    <property type="match status" value="1"/>
</dbReference>
<organism evidence="9 10">
    <name type="scientific">Maledivibacter halophilus</name>
    <dbReference type="NCBI Taxonomy" id="36842"/>
    <lineage>
        <taxon>Bacteria</taxon>
        <taxon>Bacillati</taxon>
        <taxon>Bacillota</taxon>
        <taxon>Clostridia</taxon>
        <taxon>Peptostreptococcales</taxon>
        <taxon>Caminicellaceae</taxon>
        <taxon>Maledivibacter</taxon>
    </lineage>
</organism>
<dbReference type="InterPro" id="IPR035906">
    <property type="entry name" value="MetI-like_sf"/>
</dbReference>
<keyword evidence="4 7" id="KW-0812">Transmembrane</keyword>
<dbReference type="RefSeq" id="WP_079494147.1">
    <property type="nucleotide sequence ID" value="NZ_FUZT01000011.1"/>
</dbReference>
<comment type="similarity">
    <text evidence="7">Belongs to the binding-protein-dependent transport system permease family.</text>
</comment>
<feature type="transmembrane region" description="Helical" evidence="7">
    <location>
        <begin position="213"/>
        <end position="232"/>
    </location>
</feature>
<dbReference type="OrthoDB" id="9801163at2"/>
<evidence type="ECO:0000256" key="6">
    <source>
        <dbReference type="ARBA" id="ARBA00023136"/>
    </source>
</evidence>
<dbReference type="GO" id="GO:0043190">
    <property type="term" value="C:ATP-binding cassette (ABC) transporter complex"/>
    <property type="evidence" value="ECO:0007669"/>
    <property type="project" value="TreeGrafter"/>
</dbReference>
<dbReference type="InterPro" id="IPR000515">
    <property type="entry name" value="MetI-like"/>
</dbReference>
<reference evidence="10" key="1">
    <citation type="submission" date="2017-02" db="EMBL/GenBank/DDBJ databases">
        <authorList>
            <person name="Varghese N."/>
            <person name="Submissions S."/>
        </authorList>
    </citation>
    <scope>NUCLEOTIDE SEQUENCE [LARGE SCALE GENOMIC DNA]</scope>
    <source>
        <strain evidence="10">M1</strain>
    </source>
</reference>
<keyword evidence="3" id="KW-1003">Cell membrane</keyword>
<evidence type="ECO:0000256" key="7">
    <source>
        <dbReference type="RuleBase" id="RU363032"/>
    </source>
</evidence>
<evidence type="ECO:0000256" key="1">
    <source>
        <dbReference type="ARBA" id="ARBA00004141"/>
    </source>
</evidence>
<dbReference type="CDD" id="cd06261">
    <property type="entry name" value="TM_PBP2"/>
    <property type="match status" value="1"/>
</dbReference>
<feature type="domain" description="ABC transmembrane type-1" evidence="8">
    <location>
        <begin position="86"/>
        <end position="265"/>
    </location>
</feature>
<accession>A0A1T5M7N9</accession>
<dbReference type="FunFam" id="1.10.3720.10:FF:000001">
    <property type="entry name" value="Glycine betaine ABC transporter, permease"/>
    <property type="match status" value="1"/>
</dbReference>
<keyword evidence="10" id="KW-1185">Reference proteome</keyword>
<evidence type="ECO:0000256" key="4">
    <source>
        <dbReference type="ARBA" id="ARBA00022692"/>
    </source>
</evidence>
<gene>
    <name evidence="9" type="ORF">SAMN02194393_04048</name>
</gene>
<evidence type="ECO:0000313" key="10">
    <source>
        <dbReference type="Proteomes" id="UP000190285"/>
    </source>
</evidence>
<dbReference type="STRING" id="36842.SAMN02194393_04048"/>
<dbReference type="SUPFAM" id="SSF161098">
    <property type="entry name" value="MetI-like"/>
    <property type="match status" value="1"/>
</dbReference>
<evidence type="ECO:0000259" key="8">
    <source>
        <dbReference type="PROSITE" id="PS50928"/>
    </source>
</evidence>
<keyword evidence="6 7" id="KW-0472">Membrane</keyword>